<organism evidence="1 2">
    <name type="scientific">Candidatus Sungbacteria bacterium RIFCSPHIGHO2_01_FULL_47_32</name>
    <dbReference type="NCBI Taxonomy" id="1802264"/>
    <lineage>
        <taxon>Bacteria</taxon>
        <taxon>Candidatus Sungiibacteriota</taxon>
    </lineage>
</organism>
<reference evidence="1 2" key="1">
    <citation type="journal article" date="2016" name="Nat. Commun.">
        <title>Thousands of microbial genomes shed light on interconnected biogeochemical processes in an aquifer system.</title>
        <authorList>
            <person name="Anantharaman K."/>
            <person name="Brown C.T."/>
            <person name="Hug L.A."/>
            <person name="Sharon I."/>
            <person name="Castelle C.J."/>
            <person name="Probst A.J."/>
            <person name="Thomas B.C."/>
            <person name="Singh A."/>
            <person name="Wilkins M.J."/>
            <person name="Karaoz U."/>
            <person name="Brodie E.L."/>
            <person name="Williams K.H."/>
            <person name="Hubbard S.S."/>
            <person name="Banfield J.F."/>
        </authorList>
    </citation>
    <scope>NUCLEOTIDE SEQUENCE [LARGE SCALE GENOMIC DNA]</scope>
</reference>
<comment type="caution">
    <text evidence="1">The sequence shown here is derived from an EMBL/GenBank/DDBJ whole genome shotgun (WGS) entry which is preliminary data.</text>
</comment>
<proteinExistence type="predicted"/>
<accession>A0A1G2K7U7</accession>
<dbReference type="EMBL" id="MHQC01000014">
    <property type="protein sequence ID" value="OGZ95273.1"/>
    <property type="molecule type" value="Genomic_DNA"/>
</dbReference>
<evidence type="ECO:0000313" key="1">
    <source>
        <dbReference type="EMBL" id="OGZ95273.1"/>
    </source>
</evidence>
<sequence length="122" mass="13952">MDEKLRLTRVLVRELQTKIPPDSDKQLIIFKDAGLGLCLTLDSAGKWHERYGSADRLIEDLEQLIFILPVVLKMVVPLKSDTTMASYAKRVGEYAAEHKDGLIQLIIQTLDDMQRKKALRFI</sequence>
<evidence type="ECO:0000313" key="2">
    <source>
        <dbReference type="Proteomes" id="UP000177152"/>
    </source>
</evidence>
<name>A0A1G2K7U7_9BACT</name>
<gene>
    <name evidence="1" type="ORF">A2633_06135</name>
</gene>
<dbReference type="AlphaFoldDB" id="A0A1G2K7U7"/>
<dbReference type="Proteomes" id="UP000177152">
    <property type="component" value="Unassembled WGS sequence"/>
</dbReference>
<protein>
    <submittedName>
        <fullName evidence="1">Uncharacterized protein</fullName>
    </submittedName>
</protein>